<sequence>VTIYPRKPVRISATPNHGSPERAEPNPAHTEAVSSASQRRRTRQRGRSQTARTRSASPPVRSAGNHSQPPTQPEQPTQAPEESQYTYEYNTLDHNGLVSFAKEKFGIDVQGCDTQTIIRRLQLAKTEQTTQMELSGCSTSILVLSPTPFGVSGRWSQDAVRSLPGRPARKHSRAASDLSDGSSKRRCTEIVVENTDTESETDADDNKAPPRAPPLPTRDATPATVLDSEPSVTSSRSLGDPTPLLPNLIAPVTGPVHGRLRHTLLERFLDHADRTADAAEAAQAQAPTDRDQTAEVDEVPETEIDSAPNTSQRATPGSSHTPRTYGGSRSHRLPDPEASAEASTERFTPSQLIRRERSRAVAAKAHAEMATLARGRRRSRLFATALRGPVVRPQARPPLGARSNAVGQRMGGPRQLNPVSAARADMVAFNRAVAQAQAEAYAKGKWPRRSRVRKPKPLARDVSGIERQVLVMAKVHLFAYALVEGIYQTRATFLRWASAVHQATWQMELPGRSYCQPDDDIFEILVNNIATLRGKAKERLRDFVTRVSGFFQNLLKQEQILKNLERFNELYPNSFHCKSSTPRYGDYEHPEIGHCIALVIFYGPNSVGVMYPDYFRDMPLTVVAFALAIWQFCLEEWSNGWRQNGDLGMGAMREKYEAQLVGLKALREAAPRRMARLQDQWRDYVAQYSGAVFDPEEVTDVEPTRRFVMRPDTPEPDSAISVEEMEARLLETARQNSLRSRMEEMAAQELEQPLNADTDEWEGSQAPTSRSSSPDPTEVN</sequence>
<dbReference type="Pfam" id="PF20149">
    <property type="entry name" value="DUF6532"/>
    <property type="match status" value="1"/>
</dbReference>
<accession>A0A074RDE6</accession>
<feature type="compositionally biased region" description="Polar residues" evidence="1">
    <location>
        <begin position="765"/>
        <end position="780"/>
    </location>
</feature>
<organism evidence="3 4">
    <name type="scientific">Rhizoctonia solani 123E</name>
    <dbReference type="NCBI Taxonomy" id="1423351"/>
    <lineage>
        <taxon>Eukaryota</taxon>
        <taxon>Fungi</taxon>
        <taxon>Dikarya</taxon>
        <taxon>Basidiomycota</taxon>
        <taxon>Agaricomycotina</taxon>
        <taxon>Agaricomycetes</taxon>
        <taxon>Cantharellales</taxon>
        <taxon>Ceratobasidiaceae</taxon>
        <taxon>Rhizoctonia</taxon>
    </lineage>
</organism>
<reference evidence="3 4" key="1">
    <citation type="submission" date="2013-12" db="EMBL/GenBank/DDBJ databases">
        <authorList>
            <person name="Cubeta M."/>
            <person name="Pakala S."/>
            <person name="Fedorova N."/>
            <person name="Thomas E."/>
            <person name="Dean R."/>
            <person name="Jabaji S."/>
            <person name="Neate S."/>
            <person name="Toda T."/>
            <person name="Tavantzis S."/>
            <person name="Vilgalys R."/>
            <person name="Bharathan N."/>
            <person name="Pakala S."/>
            <person name="Losada L.S."/>
            <person name="Zafar N."/>
            <person name="Nierman W."/>
        </authorList>
    </citation>
    <scope>NUCLEOTIDE SEQUENCE [LARGE SCALE GENOMIC DNA]</scope>
    <source>
        <strain evidence="3 4">123E</strain>
    </source>
</reference>
<dbReference type="EMBL" id="AZST01002113">
    <property type="protein sequence ID" value="KEP45196.1"/>
    <property type="molecule type" value="Genomic_DNA"/>
</dbReference>
<feature type="compositionally biased region" description="Polar residues" evidence="1">
    <location>
        <begin position="307"/>
        <end position="322"/>
    </location>
</feature>
<feature type="non-terminal residue" evidence="3">
    <location>
        <position position="1"/>
    </location>
</feature>
<protein>
    <recommendedName>
        <fullName evidence="2">DUF6532 domain-containing protein</fullName>
    </recommendedName>
</protein>
<feature type="region of interest" description="Disordered" evidence="1">
    <location>
        <begin position="1"/>
        <end position="82"/>
    </location>
</feature>
<evidence type="ECO:0000313" key="4">
    <source>
        <dbReference type="Proteomes" id="UP000027456"/>
    </source>
</evidence>
<gene>
    <name evidence="3" type="ORF">V565_304310</name>
</gene>
<feature type="region of interest" description="Disordered" evidence="1">
    <location>
        <begin position="276"/>
        <end position="355"/>
    </location>
</feature>
<feature type="compositionally biased region" description="Polar residues" evidence="1">
    <location>
        <begin position="341"/>
        <end position="351"/>
    </location>
</feature>
<dbReference type="OrthoDB" id="3249407at2759"/>
<evidence type="ECO:0000259" key="2">
    <source>
        <dbReference type="Pfam" id="PF20149"/>
    </source>
</evidence>
<keyword evidence="4" id="KW-1185">Reference proteome</keyword>
<evidence type="ECO:0000313" key="3">
    <source>
        <dbReference type="EMBL" id="KEP45196.1"/>
    </source>
</evidence>
<feature type="region of interest" description="Disordered" evidence="1">
    <location>
        <begin position="734"/>
        <end position="780"/>
    </location>
</feature>
<dbReference type="AlphaFoldDB" id="A0A074RDE6"/>
<dbReference type="Proteomes" id="UP000027456">
    <property type="component" value="Unassembled WGS sequence"/>
</dbReference>
<feature type="compositionally biased region" description="Low complexity" evidence="1">
    <location>
        <begin position="47"/>
        <end position="57"/>
    </location>
</feature>
<feature type="region of interest" description="Disordered" evidence="1">
    <location>
        <begin position="160"/>
        <end position="244"/>
    </location>
</feature>
<feature type="compositionally biased region" description="Low complexity" evidence="1">
    <location>
        <begin position="278"/>
        <end position="287"/>
    </location>
</feature>
<comment type="caution">
    <text evidence="3">The sequence shown here is derived from an EMBL/GenBank/DDBJ whole genome shotgun (WGS) entry which is preliminary data.</text>
</comment>
<proteinExistence type="predicted"/>
<dbReference type="STRING" id="1423351.A0A074RDE6"/>
<feature type="region of interest" description="Disordered" evidence="1">
    <location>
        <begin position="393"/>
        <end position="413"/>
    </location>
</feature>
<dbReference type="InterPro" id="IPR045341">
    <property type="entry name" value="DUF6532"/>
</dbReference>
<name>A0A074RDE6_9AGAM</name>
<evidence type="ECO:0000256" key="1">
    <source>
        <dbReference type="SAM" id="MobiDB-lite"/>
    </source>
</evidence>
<feature type="compositionally biased region" description="Acidic residues" evidence="1">
    <location>
        <begin position="294"/>
        <end position="304"/>
    </location>
</feature>
<dbReference type="HOGENOM" id="CLU_323691_0_0_1"/>
<feature type="domain" description="DUF6532" evidence="2">
    <location>
        <begin position="476"/>
        <end position="664"/>
    </location>
</feature>
<feature type="non-terminal residue" evidence="3">
    <location>
        <position position="780"/>
    </location>
</feature>